<proteinExistence type="predicted"/>
<evidence type="ECO:0000313" key="2">
    <source>
        <dbReference type="EMBL" id="KAA1096805.1"/>
    </source>
</evidence>
<feature type="signal peptide" evidence="1">
    <location>
        <begin position="1"/>
        <end position="15"/>
    </location>
</feature>
<keyword evidence="3" id="KW-1185">Reference proteome</keyword>
<name>A0A5B0P5P0_PUCGR</name>
<comment type="caution">
    <text evidence="2">The sequence shown here is derived from an EMBL/GenBank/DDBJ whole genome shotgun (WGS) entry which is preliminary data.</text>
</comment>
<reference evidence="2 3" key="1">
    <citation type="submission" date="2019-05" db="EMBL/GenBank/DDBJ databases">
        <title>Emergence of the Ug99 lineage of the wheat stem rust pathogen through somatic hybridization.</title>
        <authorList>
            <person name="Li F."/>
            <person name="Upadhyaya N.M."/>
            <person name="Sperschneider J."/>
            <person name="Matny O."/>
            <person name="Nguyen-Phuc H."/>
            <person name="Mago R."/>
            <person name="Raley C."/>
            <person name="Miller M.E."/>
            <person name="Silverstein K.A.T."/>
            <person name="Henningsen E."/>
            <person name="Hirsch C.D."/>
            <person name="Visser B."/>
            <person name="Pretorius Z.A."/>
            <person name="Steffenson B.J."/>
            <person name="Schwessinger B."/>
            <person name="Dodds P.N."/>
            <person name="Figueroa M."/>
        </authorList>
    </citation>
    <scope>NUCLEOTIDE SEQUENCE [LARGE SCALE GENOMIC DNA]</scope>
    <source>
        <strain evidence="2">21-0</strain>
    </source>
</reference>
<sequence>MMVVLLVCIIIVSLKDRLMLLELLTCKQLHKLFLQLIQMDKQFFRVQINGLAQPLVATNQSLKYWIGLIVLLKVSSSPSKASKMVVLKIRSNKTFETSLNKSTSLFFRQEVGCLYACDQQFIACLFLLFLEGFPSIPVTLPRYDLPKSSRSPRRNLDFFRSEPTFSGSDCSGKSNQNLFWI</sequence>
<gene>
    <name evidence="2" type="ORF">PGT21_029150</name>
</gene>
<evidence type="ECO:0000256" key="1">
    <source>
        <dbReference type="SAM" id="SignalP"/>
    </source>
</evidence>
<protein>
    <submittedName>
        <fullName evidence="2">Uncharacterized protein</fullName>
    </submittedName>
</protein>
<feature type="chain" id="PRO_5022858036" evidence="1">
    <location>
        <begin position="16"/>
        <end position="181"/>
    </location>
</feature>
<keyword evidence="1" id="KW-0732">Signal</keyword>
<accession>A0A5B0P5P0</accession>
<evidence type="ECO:0000313" key="3">
    <source>
        <dbReference type="Proteomes" id="UP000324748"/>
    </source>
</evidence>
<dbReference type="EMBL" id="VSWC01000067">
    <property type="protein sequence ID" value="KAA1096805.1"/>
    <property type="molecule type" value="Genomic_DNA"/>
</dbReference>
<organism evidence="2 3">
    <name type="scientific">Puccinia graminis f. sp. tritici</name>
    <dbReference type="NCBI Taxonomy" id="56615"/>
    <lineage>
        <taxon>Eukaryota</taxon>
        <taxon>Fungi</taxon>
        <taxon>Dikarya</taxon>
        <taxon>Basidiomycota</taxon>
        <taxon>Pucciniomycotina</taxon>
        <taxon>Pucciniomycetes</taxon>
        <taxon>Pucciniales</taxon>
        <taxon>Pucciniaceae</taxon>
        <taxon>Puccinia</taxon>
    </lineage>
</organism>
<dbReference type="AlphaFoldDB" id="A0A5B0P5P0"/>
<dbReference type="Proteomes" id="UP000324748">
    <property type="component" value="Unassembled WGS sequence"/>
</dbReference>